<evidence type="ECO:0000256" key="9">
    <source>
        <dbReference type="HAMAP-Rule" id="MF_00494"/>
    </source>
</evidence>
<dbReference type="InterPro" id="IPR018225">
    <property type="entry name" value="Transaldolase_AS"/>
</dbReference>
<comment type="catalytic activity">
    <reaction evidence="8 9">
        <text>D-sedoheptulose 7-phosphate + D-glyceraldehyde 3-phosphate = D-erythrose 4-phosphate + beta-D-fructose 6-phosphate</text>
        <dbReference type="Rhea" id="RHEA:17053"/>
        <dbReference type="ChEBI" id="CHEBI:16897"/>
        <dbReference type="ChEBI" id="CHEBI:57483"/>
        <dbReference type="ChEBI" id="CHEBI:57634"/>
        <dbReference type="ChEBI" id="CHEBI:59776"/>
        <dbReference type="EC" id="2.2.1.2"/>
    </reaction>
</comment>
<comment type="pathway">
    <text evidence="2 9">Carbohydrate degradation; pentose phosphate pathway; D-glyceraldehyde 3-phosphate and beta-D-fructose 6-phosphate from D-ribose 5-phosphate and D-xylulose 5-phosphate (non-oxidative stage): step 2/3.</text>
</comment>
<dbReference type="STRING" id="1123382.SAMN02745221_01609"/>
<feature type="active site" description="Schiff-base intermediate with substrate" evidence="9">
    <location>
        <position position="83"/>
    </location>
</feature>
<dbReference type="EMBL" id="FQWY01000028">
    <property type="protein sequence ID" value="SHH06970.1"/>
    <property type="molecule type" value="Genomic_DNA"/>
</dbReference>
<keyword evidence="11" id="KW-1185">Reference proteome</keyword>
<protein>
    <recommendedName>
        <fullName evidence="9">Probable transaldolase</fullName>
        <ecNumber evidence="9">2.2.1.2</ecNumber>
    </recommendedName>
</protein>
<dbReference type="InterPro" id="IPR022999">
    <property type="entry name" value="Transaldolase_3B"/>
</dbReference>
<dbReference type="EC" id="2.2.1.2" evidence="9"/>
<evidence type="ECO:0000256" key="8">
    <source>
        <dbReference type="ARBA" id="ARBA00048810"/>
    </source>
</evidence>
<dbReference type="InterPro" id="IPR001585">
    <property type="entry name" value="TAL/FSA"/>
</dbReference>
<dbReference type="InterPro" id="IPR013785">
    <property type="entry name" value="Aldolase_TIM"/>
</dbReference>
<evidence type="ECO:0000256" key="6">
    <source>
        <dbReference type="ARBA" id="ARBA00023126"/>
    </source>
</evidence>
<dbReference type="CDD" id="cd00956">
    <property type="entry name" value="Transaldolase_FSA"/>
    <property type="match status" value="1"/>
</dbReference>
<keyword evidence="5 9" id="KW-0808">Transferase</keyword>
<dbReference type="PANTHER" id="PTHR10683">
    <property type="entry name" value="TRANSALDOLASE"/>
    <property type="match status" value="1"/>
</dbReference>
<evidence type="ECO:0000256" key="2">
    <source>
        <dbReference type="ARBA" id="ARBA00004857"/>
    </source>
</evidence>
<sequence length="216" mass="23486">MRIFIDSANIEEIREINDLGFLAGVTTNPTLIAREKKDYRTVIAQICQIVSGPVSAEVIATDFPSMLKEAEELASIHPNVVIKVPLTEVGLQVIKKLKDKGIKTNATLVFSANQALLAARAGAAYVSPFVGRIDDISHDGLQLLSDIMSIFDQYILETEVIAASIRHPVHVLEAAKLGVHIATVPYKVIKQMIAHPLTDAGIARFLADYKAAFGQD</sequence>
<gene>
    <name evidence="9" type="primary">tal</name>
    <name evidence="10" type="ORF">SAMN02745221_01609</name>
</gene>
<evidence type="ECO:0000256" key="1">
    <source>
        <dbReference type="ARBA" id="ARBA00004496"/>
    </source>
</evidence>
<evidence type="ECO:0000256" key="7">
    <source>
        <dbReference type="ARBA" id="ARBA00023270"/>
    </source>
</evidence>
<dbReference type="GO" id="GO:0005975">
    <property type="term" value="P:carbohydrate metabolic process"/>
    <property type="evidence" value="ECO:0007669"/>
    <property type="project" value="InterPro"/>
</dbReference>
<evidence type="ECO:0000256" key="3">
    <source>
        <dbReference type="ARBA" id="ARBA00005740"/>
    </source>
</evidence>
<organism evidence="10 11">
    <name type="scientific">Thermosyntropha lipolytica DSM 11003</name>
    <dbReference type="NCBI Taxonomy" id="1123382"/>
    <lineage>
        <taxon>Bacteria</taxon>
        <taxon>Bacillati</taxon>
        <taxon>Bacillota</taxon>
        <taxon>Clostridia</taxon>
        <taxon>Eubacteriales</taxon>
        <taxon>Syntrophomonadaceae</taxon>
        <taxon>Thermosyntropha</taxon>
    </lineage>
</organism>
<dbReference type="UniPathway" id="UPA00115">
    <property type="reaction ID" value="UER00414"/>
</dbReference>
<reference evidence="11" key="1">
    <citation type="submission" date="2016-11" db="EMBL/GenBank/DDBJ databases">
        <authorList>
            <person name="Varghese N."/>
            <person name="Submissions S."/>
        </authorList>
    </citation>
    <scope>NUCLEOTIDE SEQUENCE [LARGE SCALE GENOMIC DNA]</scope>
    <source>
        <strain evidence="11">DSM 11003</strain>
    </source>
</reference>
<proteinExistence type="inferred from homology"/>
<keyword evidence="7 9" id="KW-0704">Schiff base</keyword>
<dbReference type="GO" id="GO:0005737">
    <property type="term" value="C:cytoplasm"/>
    <property type="evidence" value="ECO:0007669"/>
    <property type="project" value="UniProtKB-SubCell"/>
</dbReference>
<comment type="subcellular location">
    <subcellularLocation>
        <location evidence="1 9">Cytoplasm</location>
    </subcellularLocation>
</comment>
<dbReference type="OrthoDB" id="9807051at2"/>
<dbReference type="HAMAP" id="MF_00494">
    <property type="entry name" value="Transaldolase_3b"/>
    <property type="match status" value="1"/>
</dbReference>
<comment type="function">
    <text evidence="9">Transaldolase is important for the balance of metabolites in the pentose-phosphate pathway.</text>
</comment>
<dbReference type="NCBIfam" id="TIGR00875">
    <property type="entry name" value="fsa_talC_mipB"/>
    <property type="match status" value="1"/>
</dbReference>
<evidence type="ECO:0000256" key="5">
    <source>
        <dbReference type="ARBA" id="ARBA00022679"/>
    </source>
</evidence>
<dbReference type="GO" id="GO:0004801">
    <property type="term" value="F:transaldolase activity"/>
    <property type="evidence" value="ECO:0007669"/>
    <property type="project" value="UniProtKB-UniRule"/>
</dbReference>
<dbReference type="GO" id="GO:0006098">
    <property type="term" value="P:pentose-phosphate shunt"/>
    <property type="evidence" value="ECO:0007669"/>
    <property type="project" value="UniProtKB-UniRule"/>
</dbReference>
<dbReference type="SUPFAM" id="SSF51569">
    <property type="entry name" value="Aldolase"/>
    <property type="match status" value="1"/>
</dbReference>
<dbReference type="Gene3D" id="3.20.20.70">
    <property type="entry name" value="Aldolase class I"/>
    <property type="match status" value="1"/>
</dbReference>
<comment type="similarity">
    <text evidence="3 9">Belongs to the transaldolase family. Type 3B subfamily.</text>
</comment>
<dbReference type="InterPro" id="IPR033919">
    <property type="entry name" value="TSA/FSA_arc/bac"/>
</dbReference>
<dbReference type="PROSITE" id="PS01054">
    <property type="entry name" value="TRANSALDOLASE_1"/>
    <property type="match status" value="1"/>
</dbReference>
<evidence type="ECO:0000256" key="4">
    <source>
        <dbReference type="ARBA" id="ARBA00022490"/>
    </source>
</evidence>
<accession>A0A1M5PZ11</accession>
<keyword evidence="6 9" id="KW-0570">Pentose shunt</keyword>
<dbReference type="InterPro" id="IPR004731">
    <property type="entry name" value="Transaldolase_3B/F6P_aldolase"/>
</dbReference>
<dbReference type="GO" id="GO:0016832">
    <property type="term" value="F:aldehyde-lyase activity"/>
    <property type="evidence" value="ECO:0007669"/>
    <property type="project" value="InterPro"/>
</dbReference>
<dbReference type="AlphaFoldDB" id="A0A1M5PZ11"/>
<evidence type="ECO:0000313" key="10">
    <source>
        <dbReference type="EMBL" id="SHH06970.1"/>
    </source>
</evidence>
<keyword evidence="4 9" id="KW-0963">Cytoplasm</keyword>
<dbReference type="PANTHER" id="PTHR10683:SF36">
    <property type="entry name" value="TRANSALDOLASE"/>
    <property type="match status" value="1"/>
</dbReference>
<dbReference type="FunFam" id="3.20.20.70:FF:000018">
    <property type="entry name" value="Probable transaldolase"/>
    <property type="match status" value="1"/>
</dbReference>
<evidence type="ECO:0000313" key="11">
    <source>
        <dbReference type="Proteomes" id="UP000242329"/>
    </source>
</evidence>
<name>A0A1M5PZ11_9FIRM</name>
<dbReference type="Pfam" id="PF00923">
    <property type="entry name" value="TAL_FSA"/>
    <property type="match status" value="1"/>
</dbReference>
<dbReference type="RefSeq" id="WP_073092575.1">
    <property type="nucleotide sequence ID" value="NZ_FQWY01000028.1"/>
</dbReference>
<dbReference type="Proteomes" id="UP000242329">
    <property type="component" value="Unassembled WGS sequence"/>
</dbReference>